<feature type="transmembrane region" description="Helical" evidence="12">
    <location>
        <begin position="75"/>
        <end position="96"/>
    </location>
</feature>
<evidence type="ECO:0000256" key="9">
    <source>
        <dbReference type="ARBA" id="ARBA00022989"/>
    </source>
</evidence>
<sequence length="122" mass="13391">MKGYGWIAGSVLLVSAAQLMMRWAMPQLPDLYGPISSGNPFALLPVLLLMVGLVAYGLSMLCWLRALHSFPLSRIYPLLSLSYVLVWLAAVSLPFFHEPFSWRGLAGIAVIILGVTCLVLEE</sequence>
<keyword evidence="3 12" id="KW-1003">Cell membrane</keyword>
<evidence type="ECO:0000256" key="1">
    <source>
        <dbReference type="ARBA" id="ARBA00004651"/>
    </source>
</evidence>
<gene>
    <name evidence="12 14" type="primary">arnF</name>
    <name evidence="13" type="ORF">AABB92_20780</name>
    <name evidence="14" type="ORF">PANT111_370005</name>
</gene>
<feature type="transmembrane region" description="Helical" evidence="12">
    <location>
        <begin position="102"/>
        <end position="120"/>
    </location>
</feature>
<dbReference type="InterPro" id="IPR022832">
    <property type="entry name" value="Flippase_ArnF"/>
</dbReference>
<keyword evidence="7 12" id="KW-0812">Transmembrane</keyword>
<dbReference type="GO" id="GO:1901505">
    <property type="term" value="F:carbohydrate derivative transmembrane transporter activity"/>
    <property type="evidence" value="ECO:0007669"/>
    <property type="project" value="InterPro"/>
</dbReference>
<evidence type="ECO:0000256" key="3">
    <source>
        <dbReference type="ARBA" id="ARBA00022475"/>
    </source>
</evidence>
<evidence type="ECO:0000256" key="6">
    <source>
        <dbReference type="ARBA" id="ARBA00022556"/>
    </source>
</evidence>
<keyword evidence="16" id="KW-1185">Reference proteome</keyword>
<evidence type="ECO:0000313" key="16">
    <source>
        <dbReference type="Proteomes" id="UP001468095"/>
    </source>
</evidence>
<dbReference type="GO" id="GO:0009245">
    <property type="term" value="P:lipid A biosynthetic process"/>
    <property type="evidence" value="ECO:0007669"/>
    <property type="project" value="UniProtKB-UniRule"/>
</dbReference>
<dbReference type="InterPro" id="IPR037185">
    <property type="entry name" value="EmrE-like"/>
</dbReference>
<proteinExistence type="inferred from homology"/>
<comment type="subunit">
    <text evidence="12">Heterodimer of ArnE and ArnF.</text>
</comment>
<keyword evidence="6 12" id="KW-0441">Lipid A biosynthesis</keyword>
<keyword evidence="5 12" id="KW-0997">Cell inner membrane</keyword>
<comment type="similarity">
    <text evidence="12">Belongs to the ArnF family.</text>
</comment>
<evidence type="ECO:0000256" key="8">
    <source>
        <dbReference type="ARBA" id="ARBA00022985"/>
    </source>
</evidence>
<evidence type="ECO:0000256" key="10">
    <source>
        <dbReference type="ARBA" id="ARBA00023098"/>
    </source>
</evidence>
<dbReference type="InterPro" id="IPR000390">
    <property type="entry name" value="Small_drug/metabolite_transptr"/>
</dbReference>
<evidence type="ECO:0000256" key="5">
    <source>
        <dbReference type="ARBA" id="ARBA00022519"/>
    </source>
</evidence>
<evidence type="ECO:0000313" key="15">
    <source>
        <dbReference type="Proteomes" id="UP000433737"/>
    </source>
</evidence>
<keyword evidence="10 12" id="KW-0443">Lipid metabolism</keyword>
<reference evidence="14 15" key="1">
    <citation type="submission" date="2019-10" db="EMBL/GenBank/DDBJ databases">
        <authorList>
            <person name="Karimi E."/>
        </authorList>
    </citation>
    <scope>NUCLEOTIDE SEQUENCE [LARGE SCALE GENOMIC DNA]</scope>
    <source>
        <strain evidence="14">Pantoea sp. 111</strain>
    </source>
</reference>
<dbReference type="RefSeq" id="WP_046289404.1">
    <property type="nucleotide sequence ID" value="NZ_CAUQFK010000054.1"/>
</dbReference>
<evidence type="ECO:0000256" key="12">
    <source>
        <dbReference type="HAMAP-Rule" id="MF_00538"/>
    </source>
</evidence>
<protein>
    <recommendedName>
        <fullName evidence="12">Probable 4-amino-4-deoxy-L-arabinose-phosphoundecaprenol flippase subunit ArnF</fullName>
        <shortName evidence="12">L-Ara4N-phosphoundecaprenol flippase subunit ArnF</shortName>
    </recommendedName>
    <alternativeName>
        <fullName evidence="12">Undecaprenyl phosphate-aminoarabinose flippase subunit ArnF</fullName>
    </alternativeName>
</protein>
<dbReference type="PANTHER" id="PTHR30561">
    <property type="entry name" value="SMR FAMILY PROTON-DEPENDENT DRUG EFFLUX TRANSPORTER SUGE"/>
    <property type="match status" value="1"/>
</dbReference>
<dbReference type="Proteomes" id="UP000433737">
    <property type="component" value="Unassembled WGS sequence"/>
</dbReference>
<evidence type="ECO:0000256" key="11">
    <source>
        <dbReference type="ARBA" id="ARBA00023136"/>
    </source>
</evidence>
<dbReference type="AlphaFoldDB" id="A0AAX3J9Y3"/>
<keyword evidence="11 12" id="KW-0472">Membrane</keyword>
<comment type="caution">
    <text evidence="14">The sequence shown here is derived from an EMBL/GenBank/DDBJ whole genome shotgun (WGS) entry which is preliminary data.</text>
</comment>
<evidence type="ECO:0000256" key="4">
    <source>
        <dbReference type="ARBA" id="ARBA00022516"/>
    </source>
</evidence>
<dbReference type="NCBIfam" id="NF002816">
    <property type="entry name" value="PRK02971.1-2"/>
    <property type="match status" value="1"/>
</dbReference>
<evidence type="ECO:0000313" key="13">
    <source>
        <dbReference type="EMBL" id="MEL7698080.1"/>
    </source>
</evidence>
<dbReference type="Proteomes" id="UP001468095">
    <property type="component" value="Unassembled WGS sequence"/>
</dbReference>
<keyword evidence="2 12" id="KW-0813">Transport</keyword>
<comment type="caution">
    <text evidence="12">Lacks conserved residue(s) required for the propagation of feature annotation.</text>
</comment>
<comment type="subcellular location">
    <subcellularLocation>
        <location evidence="12">Cell inner membrane</location>
        <topology evidence="12">Multi-pass membrane protein</topology>
    </subcellularLocation>
    <subcellularLocation>
        <location evidence="1">Cell membrane</location>
        <topology evidence="1">Multi-pass membrane protein</topology>
    </subcellularLocation>
</comment>
<name>A0AAX3J9Y3_9GAMM</name>
<dbReference type="PANTHER" id="PTHR30561:SF9">
    <property type="entry name" value="4-AMINO-4-DEOXY-L-ARABINOSE-PHOSPHOUNDECAPRENOL FLIPPASE SUBUNIT ARNF-RELATED"/>
    <property type="match status" value="1"/>
</dbReference>
<dbReference type="EMBL" id="JBCGBG010000008">
    <property type="protein sequence ID" value="MEL7698080.1"/>
    <property type="molecule type" value="Genomic_DNA"/>
</dbReference>
<dbReference type="HAMAP" id="MF_00538">
    <property type="entry name" value="Flippase_ArnF"/>
    <property type="match status" value="1"/>
</dbReference>
<keyword evidence="9 12" id="KW-1133">Transmembrane helix</keyword>
<accession>A0AAX3J9Y3</accession>
<keyword evidence="4 12" id="KW-0444">Lipid biosynthesis</keyword>
<comment type="pathway">
    <text evidence="12">Bacterial outer membrane biogenesis; lipopolysaccharide biosynthesis.</text>
</comment>
<comment type="function">
    <text evidence="12">Translocates 4-amino-4-deoxy-L-arabinose-phosphoundecaprenol (alpha-L-Ara4N-phosphoundecaprenol) from the cytoplasmic to the periplasmic side of the inner membrane.</text>
</comment>
<dbReference type="GO" id="GO:0009103">
    <property type="term" value="P:lipopolysaccharide biosynthetic process"/>
    <property type="evidence" value="ECO:0007669"/>
    <property type="project" value="UniProtKB-UniRule"/>
</dbReference>
<keyword evidence="8 12" id="KW-0448">Lipopolysaccharide biosynthesis</keyword>
<evidence type="ECO:0000256" key="7">
    <source>
        <dbReference type="ARBA" id="ARBA00022692"/>
    </source>
</evidence>
<evidence type="ECO:0000313" key="14">
    <source>
        <dbReference type="EMBL" id="VXC33391.1"/>
    </source>
</evidence>
<dbReference type="Gene3D" id="1.10.3730.20">
    <property type="match status" value="1"/>
</dbReference>
<reference evidence="13 16" key="2">
    <citation type="submission" date="2024-04" db="EMBL/GenBank/DDBJ databases">
        <authorList>
            <person name="Suleimanova A.D."/>
            <person name="Pudova D.S."/>
            <person name="Shagimardanova E.I."/>
            <person name="Sharipova M.R."/>
        </authorList>
    </citation>
    <scope>NUCLEOTIDE SEQUENCE [LARGE SCALE GENOMIC DNA]</scope>
    <source>
        <strain evidence="13 16">3.1</strain>
    </source>
</reference>
<feature type="transmembrane region" description="Helical" evidence="12">
    <location>
        <begin position="40"/>
        <end position="63"/>
    </location>
</feature>
<dbReference type="GO" id="GO:0005886">
    <property type="term" value="C:plasma membrane"/>
    <property type="evidence" value="ECO:0007669"/>
    <property type="project" value="UniProtKB-SubCell"/>
</dbReference>
<dbReference type="EMBL" id="CABWMH010000031">
    <property type="protein sequence ID" value="VXC33391.1"/>
    <property type="molecule type" value="Genomic_DNA"/>
</dbReference>
<organism evidence="14 15">
    <name type="scientific">Pantoea brenneri</name>
    <dbReference type="NCBI Taxonomy" id="472694"/>
    <lineage>
        <taxon>Bacteria</taxon>
        <taxon>Pseudomonadati</taxon>
        <taxon>Pseudomonadota</taxon>
        <taxon>Gammaproteobacteria</taxon>
        <taxon>Enterobacterales</taxon>
        <taxon>Erwiniaceae</taxon>
        <taxon>Pantoea</taxon>
    </lineage>
</organism>
<dbReference type="SUPFAM" id="SSF103481">
    <property type="entry name" value="Multidrug resistance efflux transporter EmrE"/>
    <property type="match status" value="1"/>
</dbReference>
<evidence type="ECO:0000256" key="2">
    <source>
        <dbReference type="ARBA" id="ARBA00022448"/>
    </source>
</evidence>